<feature type="domain" description="Large ribosomal subunit protein uL15/eL18" evidence="5">
    <location>
        <begin position="5"/>
        <end position="120"/>
    </location>
</feature>
<dbReference type="InterPro" id="IPR036227">
    <property type="entry name" value="Ribosomal_uL15/eL18_sf"/>
</dbReference>
<comment type="similarity">
    <text evidence="1 4">Belongs to the eukaryotic ribosomal protein eL18 family.</text>
</comment>
<accession>E1RIT8</accession>
<name>E1RIT8_METP4</name>
<reference evidence="6 7" key="1">
    <citation type="journal article" date="2010" name="Stand. Genomic Sci.">
        <title>Complete genome sequence of Methanoplanus petrolearius type strain (SEBR 4847).</title>
        <authorList>
            <person name="Brambilla E."/>
            <person name="Djao O.D."/>
            <person name="Daligault H."/>
            <person name="Lapidus A."/>
            <person name="Lucas S."/>
            <person name="Hammon N."/>
            <person name="Nolan M."/>
            <person name="Tice H."/>
            <person name="Cheng J.F."/>
            <person name="Han C."/>
            <person name="Tapia R."/>
            <person name="Goodwin L."/>
            <person name="Pitluck S."/>
            <person name="Liolios K."/>
            <person name="Ivanova N."/>
            <person name="Mavromatis K."/>
            <person name="Mikhailova N."/>
            <person name="Pati A."/>
            <person name="Chen A."/>
            <person name="Palaniappan K."/>
            <person name="Land M."/>
            <person name="Hauser L."/>
            <person name="Chang Y.J."/>
            <person name="Jeffries C.D."/>
            <person name="Rohde M."/>
            <person name="Spring S."/>
            <person name="Sikorski J."/>
            <person name="Goker M."/>
            <person name="Woyke T."/>
            <person name="Bristow J."/>
            <person name="Eisen J.A."/>
            <person name="Markowitz V."/>
            <person name="Hugenholtz P."/>
            <person name="Kyrpides N.C."/>
            <person name="Klenk H.P."/>
        </authorList>
    </citation>
    <scope>NUCLEOTIDE SEQUENCE [LARGE SCALE GENOMIC DNA]</scope>
    <source>
        <strain evidence="7">DSM 11571 / OCM 486 / SEBR 4847</strain>
    </source>
</reference>
<keyword evidence="2 4" id="KW-0689">Ribosomal protein</keyword>
<dbReference type="Gene3D" id="3.100.10.10">
    <property type="match status" value="1"/>
</dbReference>
<dbReference type="InterPro" id="IPR021131">
    <property type="entry name" value="Ribosomal_uL15/eL18"/>
</dbReference>
<dbReference type="GO" id="GO:0006412">
    <property type="term" value="P:translation"/>
    <property type="evidence" value="ECO:0007669"/>
    <property type="project" value="UniProtKB-UniRule"/>
</dbReference>
<dbReference type="GO" id="GO:0003723">
    <property type="term" value="F:RNA binding"/>
    <property type="evidence" value="ECO:0007669"/>
    <property type="project" value="TreeGrafter"/>
</dbReference>
<dbReference type="PANTHER" id="PTHR10934">
    <property type="entry name" value="60S RIBOSOMAL PROTEIN L18"/>
    <property type="match status" value="1"/>
</dbReference>
<keyword evidence="7" id="KW-1185">Reference proteome</keyword>
<dbReference type="KEGG" id="mpi:Mpet_0752"/>
<dbReference type="NCBIfam" id="NF003079">
    <property type="entry name" value="PRK04005.1"/>
    <property type="match status" value="1"/>
</dbReference>
<dbReference type="GeneID" id="9743206"/>
<dbReference type="EMBL" id="CP002117">
    <property type="protein sequence ID" value="ADN35526.1"/>
    <property type="molecule type" value="Genomic_DNA"/>
</dbReference>
<gene>
    <name evidence="4" type="primary">rpl18e</name>
    <name evidence="6" type="ordered locus">Mpet_0752</name>
</gene>
<proteinExistence type="inferred from homology"/>
<evidence type="ECO:0000259" key="5">
    <source>
        <dbReference type="Pfam" id="PF17135"/>
    </source>
</evidence>
<dbReference type="PANTHER" id="PTHR10934:SF2">
    <property type="entry name" value="LARGE RIBOSOMAL SUBUNIT PROTEIN EL18"/>
    <property type="match status" value="1"/>
</dbReference>
<dbReference type="InterPro" id="IPR021132">
    <property type="entry name" value="Ribosomal_eL18/eL18-A/B/_CS"/>
</dbReference>
<protein>
    <recommendedName>
        <fullName evidence="4">Large ribosomal subunit protein eL18</fullName>
    </recommendedName>
</protein>
<dbReference type="SUPFAM" id="SSF52080">
    <property type="entry name" value="Ribosomal proteins L15p and L18e"/>
    <property type="match status" value="1"/>
</dbReference>
<evidence type="ECO:0000256" key="4">
    <source>
        <dbReference type="HAMAP-Rule" id="MF_00329"/>
    </source>
</evidence>
<evidence type="ECO:0000256" key="1">
    <source>
        <dbReference type="ARBA" id="ARBA00006815"/>
    </source>
</evidence>
<evidence type="ECO:0000313" key="6">
    <source>
        <dbReference type="EMBL" id="ADN35526.1"/>
    </source>
</evidence>
<dbReference type="Proteomes" id="UP000006565">
    <property type="component" value="Chromosome"/>
</dbReference>
<dbReference type="OrthoDB" id="11309at2157"/>
<evidence type="ECO:0000256" key="3">
    <source>
        <dbReference type="ARBA" id="ARBA00023274"/>
    </source>
</evidence>
<evidence type="ECO:0000256" key="2">
    <source>
        <dbReference type="ARBA" id="ARBA00022980"/>
    </source>
</evidence>
<dbReference type="eggNOG" id="arCOG00780">
    <property type="taxonomic scope" value="Archaea"/>
</dbReference>
<dbReference type="AlphaFoldDB" id="E1RIT8"/>
<sequence>MKKDIKTNPRYTALISSLKEASRSGDAKVWREIARRLEAPSRNYAEVNLSKINRYAREGETVIIPGKVLGSGALTRGVKVAALNFSGAAADKIKAADGTCMTIEDLVKTNPEGKLVRILR</sequence>
<dbReference type="InterPro" id="IPR000039">
    <property type="entry name" value="Ribosomal_eL18"/>
</dbReference>
<keyword evidence="3 4" id="KW-0687">Ribonucleoprotein</keyword>
<dbReference type="HAMAP" id="MF_00329">
    <property type="entry name" value="Ribosomal_eL18"/>
    <property type="match status" value="1"/>
</dbReference>
<dbReference type="InterPro" id="IPR022947">
    <property type="entry name" value="Ribosomal_eL18_arc"/>
</dbReference>
<dbReference type="GO" id="GO:0003735">
    <property type="term" value="F:structural constituent of ribosome"/>
    <property type="evidence" value="ECO:0007669"/>
    <property type="project" value="InterPro"/>
</dbReference>
<dbReference type="HOGENOM" id="CLU_146465_0_0_2"/>
<dbReference type="Pfam" id="PF17135">
    <property type="entry name" value="Ribosomal_L18"/>
    <property type="match status" value="1"/>
</dbReference>
<organism evidence="6 7">
    <name type="scientific">Methanolacinia petrolearia (strain DSM 11571 / OCM 486 / SEBR 4847)</name>
    <name type="common">Methanoplanus petrolearius</name>
    <dbReference type="NCBI Taxonomy" id="679926"/>
    <lineage>
        <taxon>Archaea</taxon>
        <taxon>Methanobacteriati</taxon>
        <taxon>Methanobacteriota</taxon>
        <taxon>Stenosarchaea group</taxon>
        <taxon>Methanomicrobia</taxon>
        <taxon>Methanomicrobiales</taxon>
        <taxon>Methanomicrobiaceae</taxon>
        <taxon>Methanolacinia</taxon>
    </lineage>
</organism>
<dbReference type="PROSITE" id="PS01106">
    <property type="entry name" value="RIBOSOMAL_L18E"/>
    <property type="match status" value="1"/>
</dbReference>
<dbReference type="RefSeq" id="WP_013328704.1">
    <property type="nucleotide sequence ID" value="NC_014507.1"/>
</dbReference>
<dbReference type="GO" id="GO:0022625">
    <property type="term" value="C:cytosolic large ribosomal subunit"/>
    <property type="evidence" value="ECO:0007669"/>
    <property type="project" value="TreeGrafter"/>
</dbReference>
<dbReference type="STRING" id="679926.Mpet_0752"/>
<evidence type="ECO:0000313" key="7">
    <source>
        <dbReference type="Proteomes" id="UP000006565"/>
    </source>
</evidence>